<dbReference type="EMBL" id="UHIC01000001">
    <property type="protein sequence ID" value="SUO97111.1"/>
    <property type="molecule type" value="Genomic_DNA"/>
</dbReference>
<evidence type="ECO:0000256" key="4">
    <source>
        <dbReference type="ARBA" id="ARBA00020902"/>
    </source>
</evidence>
<comment type="similarity">
    <text evidence="2 11">Belongs to the LpxB family.</text>
</comment>
<protein>
    <recommendedName>
        <fullName evidence="4 11">Lipid-A-disaccharide synthase</fullName>
        <ecNumber evidence="3 11">2.4.1.182</ecNumber>
    </recommendedName>
</protein>
<comment type="catalytic activity">
    <reaction evidence="10 11">
        <text>a lipid X + a UDP-2-N,3-O-bis[(3R)-3-hydroxyacyl]-alpha-D-glucosamine = a lipid A disaccharide + UDP + H(+)</text>
        <dbReference type="Rhea" id="RHEA:67828"/>
        <dbReference type="ChEBI" id="CHEBI:15378"/>
        <dbReference type="ChEBI" id="CHEBI:58223"/>
        <dbReference type="ChEBI" id="CHEBI:137748"/>
        <dbReference type="ChEBI" id="CHEBI:176338"/>
        <dbReference type="ChEBI" id="CHEBI:176343"/>
        <dbReference type="EC" id="2.4.1.182"/>
    </reaction>
</comment>
<keyword evidence="7 11" id="KW-0328">Glycosyltransferase</keyword>
<evidence type="ECO:0000256" key="5">
    <source>
        <dbReference type="ARBA" id="ARBA00022516"/>
    </source>
</evidence>
<comment type="function">
    <text evidence="1 11">Condensation of UDP-2,3-diacylglucosamine and 2,3-diacylglucosamine-1-phosphate to form lipid A disaccharide, a precursor of lipid A, a phosphorylated glycolipid that anchors the lipopolysaccharide to the outer membrane of the cell.</text>
</comment>
<evidence type="ECO:0000256" key="1">
    <source>
        <dbReference type="ARBA" id="ARBA00002056"/>
    </source>
</evidence>
<dbReference type="GO" id="GO:0016020">
    <property type="term" value="C:membrane"/>
    <property type="evidence" value="ECO:0007669"/>
    <property type="project" value="GOC"/>
</dbReference>
<proteinExistence type="inferred from homology"/>
<evidence type="ECO:0000256" key="10">
    <source>
        <dbReference type="ARBA" id="ARBA00048975"/>
    </source>
</evidence>
<evidence type="ECO:0000256" key="6">
    <source>
        <dbReference type="ARBA" id="ARBA00022556"/>
    </source>
</evidence>
<dbReference type="PANTHER" id="PTHR30372">
    <property type="entry name" value="LIPID-A-DISACCHARIDE SYNTHASE"/>
    <property type="match status" value="1"/>
</dbReference>
<dbReference type="SUPFAM" id="SSF53756">
    <property type="entry name" value="UDP-Glycosyltransferase/glycogen phosphorylase"/>
    <property type="match status" value="1"/>
</dbReference>
<dbReference type="Gene3D" id="3.40.50.2000">
    <property type="entry name" value="Glycogen Phosphorylase B"/>
    <property type="match status" value="1"/>
</dbReference>
<sequence length="385" mass="43039">MNTTEPHIALLAGEVSGDRLGAPLLTALKAIYPNARFSGIGGVHMQAAGFNSLADINILSVMGLAEVLKHLPSIYRLKKFLLSYWQKDKPDIFIGLDAPDFNLRIATNLKRQGIKTVHYVSPSLWAWKEKRITKIKQAIDLMLCLFPFEVDIYTQHQVKAIFVGHPMRDRLQPISQQVARKQIGFERQEAQIPLIGLFPGSRRSEIGRLLPIFLRAMMQMQVRNPDLRAVISISSEAHRQQISEIISSTCPPRQEIILSEKDSAILMSACDVLLLASGTITLEAALLERPSLVAYRVNPLTAKIAKRLLKINQFSLPNLLAGKDIVNEWIQETCTAENLATDAQDLLQNLERRQQQIAAFRQIAASLPNQVSEKAAQAIAELMEK</sequence>
<dbReference type="Pfam" id="PF02684">
    <property type="entry name" value="LpxB"/>
    <property type="match status" value="1"/>
</dbReference>
<comment type="pathway">
    <text evidence="11">Bacterial outer membrane biogenesis; LPS lipid A biosynthesis.</text>
</comment>
<dbReference type="NCBIfam" id="TIGR00215">
    <property type="entry name" value="lpxB"/>
    <property type="match status" value="1"/>
</dbReference>
<dbReference type="PANTHER" id="PTHR30372:SF4">
    <property type="entry name" value="LIPID-A-DISACCHARIDE SYNTHASE, MITOCHONDRIAL-RELATED"/>
    <property type="match status" value="1"/>
</dbReference>
<feature type="coiled-coil region" evidence="12">
    <location>
        <begin position="336"/>
        <end position="363"/>
    </location>
</feature>
<keyword evidence="14" id="KW-1185">Reference proteome</keyword>
<keyword evidence="6 11" id="KW-0441">Lipid A biosynthesis</keyword>
<keyword evidence="9 11" id="KW-0443">Lipid metabolism</keyword>
<evidence type="ECO:0000256" key="11">
    <source>
        <dbReference type="HAMAP-Rule" id="MF_00392"/>
    </source>
</evidence>
<dbReference type="EC" id="2.4.1.182" evidence="3 11"/>
<evidence type="ECO:0000256" key="3">
    <source>
        <dbReference type="ARBA" id="ARBA00012687"/>
    </source>
</evidence>
<evidence type="ECO:0000256" key="2">
    <source>
        <dbReference type="ARBA" id="ARBA00007868"/>
    </source>
</evidence>
<dbReference type="OrthoDB" id="9801642at2"/>
<dbReference type="GO" id="GO:0009245">
    <property type="term" value="P:lipid A biosynthetic process"/>
    <property type="evidence" value="ECO:0007669"/>
    <property type="project" value="UniProtKB-UniRule"/>
</dbReference>
<evidence type="ECO:0000256" key="12">
    <source>
        <dbReference type="SAM" id="Coils"/>
    </source>
</evidence>
<keyword evidence="8 11" id="KW-0808">Transferase</keyword>
<evidence type="ECO:0000256" key="9">
    <source>
        <dbReference type="ARBA" id="ARBA00023098"/>
    </source>
</evidence>
<dbReference type="RefSeq" id="WP_115306116.1">
    <property type="nucleotide sequence ID" value="NZ_UHIC01000001.1"/>
</dbReference>
<dbReference type="GO" id="GO:0005543">
    <property type="term" value="F:phospholipid binding"/>
    <property type="evidence" value="ECO:0007669"/>
    <property type="project" value="TreeGrafter"/>
</dbReference>
<reference evidence="13 14" key="1">
    <citation type="submission" date="2018-06" db="EMBL/GenBank/DDBJ databases">
        <authorList>
            <consortium name="Pathogen Informatics"/>
            <person name="Doyle S."/>
        </authorList>
    </citation>
    <scope>NUCLEOTIDE SEQUENCE [LARGE SCALE GENOMIC DNA]</scope>
    <source>
        <strain evidence="13 14">NCTC13337</strain>
    </source>
</reference>
<keyword evidence="12" id="KW-0175">Coiled coil</keyword>
<keyword evidence="5 11" id="KW-0444">Lipid biosynthesis</keyword>
<organism evidence="13 14">
    <name type="scientific">Suttonella ornithocola</name>
    <dbReference type="NCBI Taxonomy" id="279832"/>
    <lineage>
        <taxon>Bacteria</taxon>
        <taxon>Pseudomonadati</taxon>
        <taxon>Pseudomonadota</taxon>
        <taxon>Gammaproteobacteria</taxon>
        <taxon>Cardiobacteriales</taxon>
        <taxon>Cardiobacteriaceae</taxon>
        <taxon>Suttonella</taxon>
    </lineage>
</organism>
<dbReference type="Proteomes" id="UP000254601">
    <property type="component" value="Unassembled WGS sequence"/>
</dbReference>
<dbReference type="UniPathway" id="UPA00973"/>
<gene>
    <name evidence="11 13" type="primary">lpxB</name>
    <name evidence="13" type="ORF">NCTC13337_02170</name>
</gene>
<dbReference type="InterPro" id="IPR003835">
    <property type="entry name" value="Glyco_trans_19"/>
</dbReference>
<dbReference type="GO" id="GO:0008915">
    <property type="term" value="F:lipid-A-disaccharide synthase activity"/>
    <property type="evidence" value="ECO:0007669"/>
    <property type="project" value="UniProtKB-UniRule"/>
</dbReference>
<evidence type="ECO:0000256" key="8">
    <source>
        <dbReference type="ARBA" id="ARBA00022679"/>
    </source>
</evidence>
<evidence type="ECO:0000313" key="13">
    <source>
        <dbReference type="EMBL" id="SUO97111.1"/>
    </source>
</evidence>
<evidence type="ECO:0000256" key="7">
    <source>
        <dbReference type="ARBA" id="ARBA00022676"/>
    </source>
</evidence>
<name>A0A380MZJ8_9GAMM</name>
<accession>A0A380MZJ8</accession>
<evidence type="ECO:0000313" key="14">
    <source>
        <dbReference type="Proteomes" id="UP000254601"/>
    </source>
</evidence>
<dbReference type="AlphaFoldDB" id="A0A380MZJ8"/>
<dbReference type="HAMAP" id="MF_00392">
    <property type="entry name" value="LpxB"/>
    <property type="match status" value="1"/>
</dbReference>